<proteinExistence type="predicted"/>
<feature type="compositionally biased region" description="Polar residues" evidence="1">
    <location>
        <begin position="990"/>
        <end position="1001"/>
    </location>
</feature>
<dbReference type="CDD" id="cd00229">
    <property type="entry name" value="SGNH_hydrolase"/>
    <property type="match status" value="1"/>
</dbReference>
<dbReference type="PANTHER" id="PTHR30383:SF27">
    <property type="entry name" value="SPORE GERMINATION LIPASE LIPC"/>
    <property type="match status" value="1"/>
</dbReference>
<evidence type="ECO:0000313" key="4">
    <source>
        <dbReference type="EMBL" id="AAZ43740.1"/>
    </source>
</evidence>
<protein>
    <recommendedName>
        <fullName evidence="3">SGNH hydrolase-type esterase domain-containing protein</fullName>
    </recommendedName>
</protein>
<feature type="signal peptide" evidence="2">
    <location>
        <begin position="1"/>
        <end position="21"/>
    </location>
</feature>
<dbReference type="eggNOG" id="COG2755">
    <property type="taxonomic scope" value="Bacteria"/>
</dbReference>
<dbReference type="STRING" id="262723.MS53_0328"/>
<dbReference type="InterPro" id="IPR036514">
    <property type="entry name" value="SGNH_hydro_sf"/>
</dbReference>
<dbReference type="HOGENOM" id="CLU_253238_0_0_14"/>
<evidence type="ECO:0000259" key="3">
    <source>
        <dbReference type="Pfam" id="PF13472"/>
    </source>
</evidence>
<name>Q4A681_MYCS5</name>
<dbReference type="SUPFAM" id="SSF52266">
    <property type="entry name" value="SGNH hydrolase"/>
    <property type="match status" value="1"/>
</dbReference>
<dbReference type="EMBL" id="AE017245">
    <property type="protein sequence ID" value="AAZ43740.1"/>
    <property type="molecule type" value="Genomic_DNA"/>
</dbReference>
<organism evidence="4 5">
    <name type="scientific">Mycoplasmopsis synoviae (strain 53)</name>
    <name type="common">Mycoplasma synoviae</name>
    <dbReference type="NCBI Taxonomy" id="262723"/>
    <lineage>
        <taxon>Bacteria</taxon>
        <taxon>Bacillati</taxon>
        <taxon>Mycoplasmatota</taxon>
        <taxon>Mycoplasmoidales</taxon>
        <taxon>Metamycoplasmataceae</taxon>
        <taxon>Mycoplasmopsis</taxon>
    </lineage>
</organism>
<dbReference type="PROSITE" id="PS51257">
    <property type="entry name" value="PROKAR_LIPOPROTEIN"/>
    <property type="match status" value="1"/>
</dbReference>
<evidence type="ECO:0000313" key="5">
    <source>
        <dbReference type="Proteomes" id="UP000000549"/>
    </source>
</evidence>
<dbReference type="InterPro" id="IPR051532">
    <property type="entry name" value="Ester_Hydrolysis_Enzymes"/>
</dbReference>
<dbReference type="RefSeq" id="WP_011283471.1">
    <property type="nucleotide sequence ID" value="NC_007294.1"/>
</dbReference>
<sequence>MKKKKLLILSSLVLGSLILTTSCGIKLALDKDNQKTQVALALGKSSKFIDLNTKVKYVALGDSITAGFDGTLPQDYPGELKNNEVTGSSYAAFLAKILQDQNRLDDFKNYAISGATTFQFMRLLGVIYSKPNDSNLNIFGKTQAEQQSLASELKNKLKDANLVTLTLGANDFFDLLFFEIQNSNLNENSIKQAILDSKGNNNLIFTNLFKNIIIEIKARLNAFLAALKTLAPRANINLVSYPMPLLRLKKTLDAYLKQYFGNLDFSVLESLTTSINSLLKSLATPEKEIYYVDVFNSDYWIKNADELSTIFFDIHPNYKGYKKMAMDIYLKITRSAKVNLDDLSKYDFNFDYLNDDSKTLKYQLEVRQDSAEIFGESSEEFLNKNDDLTSFVKSKVDTSNFGKRIVALSQIFSFITNKALDVFLASDIYKNLDPQGKLKALLNKTPESASDKSNKEKFLEFLYDSNLIPNSISNLQNNLEKARSEKLKIDFPFLISQVSKSLFSQNNLFSLLKSLLTSEFLNDNLNELKDIFLTITGNLTKGELTANLASFVFDTKDKTVTNLINANLKIALETKGMADAIKLILDRLFNNTELFKTSTDFKDLLQKMFADETFKDEFTKAVVSITKSLVENSDLIQLDANALIKLLNTNPEQNLLNGIDSAKQVLLVINLIRFIALDSNFEELVKSSFEIFLNNDLELKFDSNFILKFFKYYLQDTTKIFELIKNLFKSNLYTQSKTELKQVLINVFDLLKNNDKFFESVFNSTNLKEKLFRKENLLKDLFKIVLNSDEFELLKTDLIENLFETNGDDSRFDSWNDFLKSLFNLDKKDNNLTAKLNNLQKFLTNNEAFKSKLGELIYAILSNDADTKDLFKGINNPQEFLTKVLSIFLETLQPDFFKNTLNNLFNSNFWNDLLAGNNLKRIFSSVVRVQGNSNVIRLFAAIASDSKFSEIKSDLKTFTINLLNVYKTSISKFVVEVFTNNEEEAKTLETSENQQDQITQENQEESPSVLGRFFDDKVLSSLLNQESFKFVASDLFDFFVDNAESLKNANGFSDLLVAYFKALSVAKAKAELLNTQVSTALSTFSITSEDKIKSVAKLLNSTSENNSENSQTPSVADKDAAKLYQNLLTWFNDAFSSTNVDLVEFVAKSFFDLLKEQNINFEDNQRNKDLFKNLSTSLLKSLVSNQLIKQILDSLIDNVTSEFATKAQDKTSEAQSSSKNNLVLFVDDSEAVGKARETQRLAKFQEVFKKSLFAIVKNDQGQFSFTKMISLTGFIQSFISDFGALNFAKFVNLLFDSSDFAKTQGVYEYIAPYFRKYNPSVTENATTAAATSSSLSDFAFDISIFNLKKIEDSIKALFKSLNSTLLSEYIKQVQDGSITAENQKQNPVFRAMFRINTLIVWLIARKAPFASLWWYGLLPSIRKSFNELINEEKNRKNIDSLGETKENKKLKLLGLDSSKTQTDLNFIFGNTGSVYDWNMPSDAIVAYMYYETDSKVDPHNSKKKIYQTIWNAIVKGYAGELKQYQGQNLKRRR</sequence>
<dbReference type="Pfam" id="PF13472">
    <property type="entry name" value="Lipase_GDSL_2"/>
    <property type="match status" value="1"/>
</dbReference>
<dbReference type="OrthoDB" id="399880at2"/>
<reference evidence="4 5" key="1">
    <citation type="journal article" date="2005" name="J. Bacteriol.">
        <title>Swine and poultry pathogens: the complete genome sequences of two strains of Mycoplasma hyopneumoniae and a strain of Mycoplasma synoviae.</title>
        <authorList>
            <person name="Vasconcelos A.T."/>
            <person name="Ferreira H.B."/>
            <person name="Bizarro C.V."/>
            <person name="Bonatto S.L."/>
            <person name="Carvalho M.O."/>
            <person name="Pinto P.M."/>
            <person name="Almeida D.F."/>
            <person name="Almeida L.G."/>
            <person name="Almeida R."/>
            <person name="Alves-Filho L."/>
            <person name="Assuncao E.N."/>
            <person name="Azevedo V.A."/>
            <person name="Bogo M.R."/>
            <person name="Brigido M.M."/>
            <person name="Brocchi M."/>
            <person name="Burity H.A."/>
            <person name="Camargo A.A."/>
            <person name="Camargo S.S."/>
            <person name="Carepo M.S."/>
            <person name="Carraro D.M."/>
            <person name="de Mattos Cascardo J.C."/>
            <person name="Castro L.A."/>
            <person name="Cavalcanti G."/>
            <person name="Chemale G."/>
            <person name="Collevatti R.G."/>
            <person name="Cunha C.W."/>
            <person name="Dallagiovanna B."/>
            <person name="Dambros B.P."/>
            <person name="Dellagostin O.A."/>
            <person name="Falcao C."/>
            <person name="Fantinatti-Garboggini F."/>
            <person name="Felipe M.S."/>
            <person name="Fiorentin L."/>
            <person name="Franco G.R."/>
            <person name="Freitas N.S."/>
            <person name="Frias D."/>
            <person name="Grangeiro T.B."/>
            <person name="Grisard E.C."/>
            <person name="Guimaraes C.T."/>
            <person name="Hungria M."/>
            <person name="Jardim S.N."/>
            <person name="Krieger M.A."/>
            <person name="Laurino J.P."/>
            <person name="Lima L.F."/>
            <person name="Lopes M.I."/>
            <person name="Loreto E.L."/>
            <person name="Madeira H.M."/>
            <person name="Manfio G.P."/>
            <person name="Maranhao A.Q."/>
            <person name="Martinkovics C.T."/>
            <person name="Medeiros S.R."/>
            <person name="Moreira M.A."/>
            <person name="Neiva M."/>
            <person name="Ramalho-Neto C.E."/>
            <person name="Nicolas M.F."/>
            <person name="Oliveira S.C."/>
            <person name="Paixao R.F."/>
            <person name="Pedrosa F.O."/>
            <person name="Pena S.D."/>
            <person name="Pereira M."/>
            <person name="Pereira-Ferrari L."/>
            <person name="Piffer I."/>
            <person name="Pinto L.S."/>
            <person name="Potrich D.P."/>
            <person name="Salim A.C."/>
            <person name="Santos F.R."/>
            <person name="Schmitt R."/>
            <person name="Schneider M.P."/>
            <person name="Schrank A."/>
            <person name="Schrank I.S."/>
            <person name="Schuck A.F."/>
            <person name="Seuanez H.N."/>
            <person name="Silva D.W."/>
            <person name="Silva R."/>
            <person name="Silva S.C."/>
            <person name="Soares C.M."/>
            <person name="Souza K.R."/>
            <person name="Souza R.C."/>
            <person name="Staats C.C."/>
            <person name="Steffens M.B."/>
            <person name="Teixeira S.M."/>
            <person name="Urmenyi T.P."/>
            <person name="Vainstein M.H."/>
            <person name="Zuccherato L.W."/>
            <person name="Simpson A.J."/>
            <person name="Zaha A."/>
        </authorList>
    </citation>
    <scope>NUCLEOTIDE SEQUENCE [LARGE SCALE GENOMIC DNA]</scope>
    <source>
        <strain evidence="4 5">53</strain>
    </source>
</reference>
<dbReference type="GO" id="GO:0004622">
    <property type="term" value="F:phosphatidylcholine lysophospholipase activity"/>
    <property type="evidence" value="ECO:0007669"/>
    <property type="project" value="TreeGrafter"/>
</dbReference>
<accession>Q4A681</accession>
<evidence type="ECO:0000256" key="2">
    <source>
        <dbReference type="SAM" id="SignalP"/>
    </source>
</evidence>
<dbReference type="InterPro" id="IPR013830">
    <property type="entry name" value="SGNH_hydro"/>
</dbReference>
<dbReference type="Gene3D" id="3.40.50.1110">
    <property type="entry name" value="SGNH hydrolase"/>
    <property type="match status" value="1"/>
</dbReference>
<dbReference type="PANTHER" id="PTHR30383">
    <property type="entry name" value="THIOESTERASE 1/PROTEASE 1/LYSOPHOSPHOLIPASE L1"/>
    <property type="match status" value="1"/>
</dbReference>
<feature type="region of interest" description="Disordered" evidence="1">
    <location>
        <begin position="986"/>
        <end position="1006"/>
    </location>
</feature>
<feature type="chain" id="PRO_5004235335" description="SGNH hydrolase-type esterase domain-containing protein" evidence="2">
    <location>
        <begin position="22"/>
        <end position="1533"/>
    </location>
</feature>
<keyword evidence="2" id="KW-0732">Signal</keyword>
<evidence type="ECO:0000256" key="1">
    <source>
        <dbReference type="SAM" id="MobiDB-lite"/>
    </source>
</evidence>
<keyword evidence="5" id="KW-1185">Reference proteome</keyword>
<feature type="domain" description="SGNH hydrolase-type esterase" evidence="3">
    <location>
        <begin position="59"/>
        <end position="322"/>
    </location>
</feature>
<dbReference type="KEGG" id="msy:MS53_0328"/>
<dbReference type="Proteomes" id="UP000000549">
    <property type="component" value="Chromosome"/>
</dbReference>
<gene>
    <name evidence="4" type="ordered locus">MS53_0328</name>
</gene>